<dbReference type="Pfam" id="PF00515">
    <property type="entry name" value="TPR_1"/>
    <property type="match status" value="1"/>
</dbReference>
<feature type="transmembrane region" description="Helical" evidence="2">
    <location>
        <begin position="129"/>
        <end position="149"/>
    </location>
</feature>
<comment type="caution">
    <text evidence="4">The sequence shown here is derived from an EMBL/GenBank/DDBJ whole genome shotgun (WGS) entry which is preliminary data.</text>
</comment>
<dbReference type="Pfam" id="PF08239">
    <property type="entry name" value="SH3_3"/>
    <property type="match status" value="1"/>
</dbReference>
<name>W7Y443_9BACT</name>
<dbReference type="Proteomes" id="UP000019402">
    <property type="component" value="Unassembled WGS sequence"/>
</dbReference>
<dbReference type="EMBL" id="BAMD01000008">
    <property type="protein sequence ID" value="GAF02343.1"/>
    <property type="molecule type" value="Genomic_DNA"/>
</dbReference>
<evidence type="ECO:0000259" key="3">
    <source>
        <dbReference type="Pfam" id="PF08239"/>
    </source>
</evidence>
<dbReference type="InterPro" id="IPR011990">
    <property type="entry name" value="TPR-like_helical_dom_sf"/>
</dbReference>
<dbReference type="PROSITE" id="PS50293">
    <property type="entry name" value="TPR_REGION"/>
    <property type="match status" value="1"/>
</dbReference>
<dbReference type="Gene3D" id="1.25.40.10">
    <property type="entry name" value="Tetratricopeptide repeat domain"/>
    <property type="match status" value="1"/>
</dbReference>
<gene>
    <name evidence="4" type="ORF">JCM21142_3977</name>
</gene>
<keyword evidence="2" id="KW-0812">Transmembrane</keyword>
<keyword evidence="2" id="KW-0472">Membrane</keyword>
<accession>W7Y443</accession>
<dbReference type="eggNOG" id="COG0457">
    <property type="taxonomic scope" value="Bacteria"/>
</dbReference>
<dbReference type="Gene3D" id="2.30.30.40">
    <property type="entry name" value="SH3 Domains"/>
    <property type="match status" value="1"/>
</dbReference>
<feature type="domain" description="SH3b" evidence="3">
    <location>
        <begin position="196"/>
        <end position="244"/>
    </location>
</feature>
<evidence type="ECO:0000313" key="4">
    <source>
        <dbReference type="EMBL" id="GAF02343.1"/>
    </source>
</evidence>
<keyword evidence="5" id="KW-1185">Reference proteome</keyword>
<dbReference type="InterPro" id="IPR003646">
    <property type="entry name" value="SH3-like_bac-type"/>
</dbReference>
<evidence type="ECO:0000256" key="2">
    <source>
        <dbReference type="SAM" id="Phobius"/>
    </source>
</evidence>
<dbReference type="SMART" id="SM00028">
    <property type="entry name" value="TPR"/>
    <property type="match status" value="1"/>
</dbReference>
<dbReference type="STRING" id="869213.GCA_000517085_01217"/>
<dbReference type="RefSeq" id="WP_027471094.1">
    <property type="nucleotide sequence ID" value="NZ_BAMD01000008.1"/>
</dbReference>
<dbReference type="SUPFAM" id="SSF48452">
    <property type="entry name" value="TPR-like"/>
    <property type="match status" value="1"/>
</dbReference>
<proteinExistence type="predicted"/>
<keyword evidence="1" id="KW-0802">TPR repeat</keyword>
<protein>
    <submittedName>
        <fullName evidence="4">Flp pilus assembly protein TadD</fullName>
    </submittedName>
</protein>
<sequence>MKKLFIYLFIFVANVYAYGQDMRFDKANSLFTESKYEESITSYNEIINTGVESAKLYYNLGNAYYKSGNLPRAILNYERALLLAPHDKDIRYNLEMSNMQITDKLETVGDFFLTAWFKGFKNKTKSDTWAIISILSFAISILGLGLFLFSRKRAIKQVSFSTALLMFIVAFIAFNFSASQKDKLINRNSAIIFEPSVSVKSSPSAGGTDLFILHEGTKVNILEELGEWKRIVISDGNEGWMPASAMEVI</sequence>
<organism evidence="4 5">
    <name type="scientific">Saccharicrinis fermentans DSM 9555 = JCM 21142</name>
    <dbReference type="NCBI Taxonomy" id="869213"/>
    <lineage>
        <taxon>Bacteria</taxon>
        <taxon>Pseudomonadati</taxon>
        <taxon>Bacteroidota</taxon>
        <taxon>Bacteroidia</taxon>
        <taxon>Marinilabiliales</taxon>
        <taxon>Marinilabiliaceae</taxon>
        <taxon>Saccharicrinis</taxon>
    </lineage>
</organism>
<feature type="repeat" description="TPR" evidence="1">
    <location>
        <begin position="54"/>
        <end position="87"/>
    </location>
</feature>
<feature type="transmembrane region" description="Helical" evidence="2">
    <location>
        <begin position="158"/>
        <end position="178"/>
    </location>
</feature>
<reference evidence="4 5" key="1">
    <citation type="journal article" date="2014" name="Genome Announc.">
        <title>Draft Genome Sequence of Cytophaga fermentans JCM 21142T, a Facultative Anaerobe Isolated from Marine Mud.</title>
        <authorList>
            <person name="Starns D."/>
            <person name="Oshima K."/>
            <person name="Suda W."/>
            <person name="Iino T."/>
            <person name="Yuki M."/>
            <person name="Inoue J."/>
            <person name="Kitamura K."/>
            <person name="Iida T."/>
            <person name="Darby A."/>
            <person name="Hattori M."/>
            <person name="Ohkuma M."/>
        </authorList>
    </citation>
    <scope>NUCLEOTIDE SEQUENCE [LARGE SCALE GENOMIC DNA]</scope>
    <source>
        <strain evidence="4 5">JCM 21142</strain>
    </source>
</reference>
<dbReference type="PROSITE" id="PS50005">
    <property type="entry name" value="TPR"/>
    <property type="match status" value="1"/>
</dbReference>
<dbReference type="InterPro" id="IPR019734">
    <property type="entry name" value="TPR_rpt"/>
</dbReference>
<evidence type="ECO:0000313" key="5">
    <source>
        <dbReference type="Proteomes" id="UP000019402"/>
    </source>
</evidence>
<keyword evidence="2" id="KW-1133">Transmembrane helix</keyword>
<evidence type="ECO:0000256" key="1">
    <source>
        <dbReference type="PROSITE-ProRule" id="PRU00339"/>
    </source>
</evidence>
<dbReference type="AlphaFoldDB" id="W7Y443"/>
<dbReference type="OrthoDB" id="9776208at2"/>